<dbReference type="OrthoDB" id="103349at2759"/>
<evidence type="ECO:0000256" key="4">
    <source>
        <dbReference type="ARBA" id="ARBA00022801"/>
    </source>
</evidence>
<dbReference type="InterPro" id="IPR000917">
    <property type="entry name" value="Sulfatase_N"/>
</dbReference>
<keyword evidence="8" id="KW-0812">Transmembrane</keyword>
<dbReference type="SUPFAM" id="SSF53649">
    <property type="entry name" value="Alkaline phosphatase-like"/>
    <property type="match status" value="1"/>
</dbReference>
<dbReference type="GO" id="GO:0008484">
    <property type="term" value="F:sulfuric ester hydrolase activity"/>
    <property type="evidence" value="ECO:0007669"/>
    <property type="project" value="InterPro"/>
</dbReference>
<keyword evidence="5" id="KW-0106">Calcium</keyword>
<feature type="compositionally biased region" description="Basic and acidic residues" evidence="7">
    <location>
        <begin position="435"/>
        <end position="446"/>
    </location>
</feature>
<feature type="domain" description="Sulfatase N-terminal" evidence="9">
    <location>
        <begin position="41"/>
        <end position="350"/>
    </location>
</feature>
<dbReference type="CDD" id="cd16029">
    <property type="entry name" value="4-S"/>
    <property type="match status" value="1"/>
</dbReference>
<gene>
    <name evidence="10" type="ORF">C0Q70_10828</name>
</gene>
<feature type="transmembrane region" description="Helical" evidence="8">
    <location>
        <begin position="12"/>
        <end position="32"/>
    </location>
</feature>
<evidence type="ECO:0000256" key="1">
    <source>
        <dbReference type="ARBA" id="ARBA00001913"/>
    </source>
</evidence>
<dbReference type="InterPro" id="IPR017850">
    <property type="entry name" value="Alkaline_phosphatase_core_sf"/>
</dbReference>
<evidence type="ECO:0000256" key="5">
    <source>
        <dbReference type="ARBA" id="ARBA00022837"/>
    </source>
</evidence>
<dbReference type="GO" id="GO:0046872">
    <property type="term" value="F:metal ion binding"/>
    <property type="evidence" value="ECO:0007669"/>
    <property type="project" value="UniProtKB-KW"/>
</dbReference>
<dbReference type="STRING" id="400727.A0A2T7P4A8"/>
<evidence type="ECO:0000256" key="3">
    <source>
        <dbReference type="ARBA" id="ARBA00022723"/>
    </source>
</evidence>
<name>A0A2T7P4A8_POMCA</name>
<evidence type="ECO:0000256" key="8">
    <source>
        <dbReference type="SAM" id="Phobius"/>
    </source>
</evidence>
<keyword evidence="8" id="KW-1133">Transmembrane helix</keyword>
<keyword evidence="8" id="KW-0472">Membrane</keyword>
<comment type="caution">
    <text evidence="10">The sequence shown here is derived from an EMBL/GenBank/DDBJ whole genome shotgun (WGS) entry which is preliminary data.</text>
</comment>
<evidence type="ECO:0000313" key="11">
    <source>
        <dbReference type="Proteomes" id="UP000245119"/>
    </source>
</evidence>
<dbReference type="OMA" id="HWRERAT"/>
<dbReference type="Gene3D" id="3.30.1120.10">
    <property type="match status" value="1"/>
</dbReference>
<dbReference type="PANTHER" id="PTHR10342">
    <property type="entry name" value="ARYLSULFATASE"/>
    <property type="match status" value="1"/>
</dbReference>
<dbReference type="Pfam" id="PF00884">
    <property type="entry name" value="Sulfatase"/>
    <property type="match status" value="1"/>
</dbReference>
<dbReference type="Gene3D" id="3.40.720.10">
    <property type="entry name" value="Alkaline Phosphatase, subunit A"/>
    <property type="match status" value="1"/>
</dbReference>
<comment type="similarity">
    <text evidence="2">Belongs to the sulfatase family.</text>
</comment>
<proteinExistence type="inferred from homology"/>
<accession>A0A2T7P4A8</accession>
<organism evidence="10 11">
    <name type="scientific">Pomacea canaliculata</name>
    <name type="common">Golden apple snail</name>
    <dbReference type="NCBI Taxonomy" id="400727"/>
    <lineage>
        <taxon>Eukaryota</taxon>
        <taxon>Metazoa</taxon>
        <taxon>Spiralia</taxon>
        <taxon>Lophotrochozoa</taxon>
        <taxon>Mollusca</taxon>
        <taxon>Gastropoda</taxon>
        <taxon>Caenogastropoda</taxon>
        <taxon>Architaenioglossa</taxon>
        <taxon>Ampullarioidea</taxon>
        <taxon>Ampullariidae</taxon>
        <taxon>Pomacea</taxon>
    </lineage>
</organism>
<dbReference type="PROSITE" id="PS00149">
    <property type="entry name" value="SULFATASE_2"/>
    <property type="match status" value="1"/>
</dbReference>
<evidence type="ECO:0000259" key="9">
    <source>
        <dbReference type="Pfam" id="PF00884"/>
    </source>
</evidence>
<dbReference type="InterPro" id="IPR024607">
    <property type="entry name" value="Sulfatase_CS"/>
</dbReference>
<evidence type="ECO:0000256" key="7">
    <source>
        <dbReference type="SAM" id="MobiDB-lite"/>
    </source>
</evidence>
<dbReference type="AlphaFoldDB" id="A0A2T7P4A8"/>
<keyword evidence="3" id="KW-0479">Metal-binding</keyword>
<evidence type="ECO:0000256" key="2">
    <source>
        <dbReference type="ARBA" id="ARBA00008779"/>
    </source>
</evidence>
<dbReference type="InterPro" id="IPR047115">
    <property type="entry name" value="ARSB"/>
</dbReference>
<keyword evidence="4" id="KW-0378">Hydrolase</keyword>
<keyword evidence="11" id="KW-1185">Reference proteome</keyword>
<sequence length="477" mass="53267">MPEKPRREWPLLLILFIFIYIAVLVAFVALAVTMRKSAARPHILFIVADDLGWSDLGRSSEDMRTPTLDDLAANGVFLNWSYVHPLDSPTRAAFLTGIYPFHMGLQHENMEADTPAFLPANLILLPQYLKNLGYRTNLIGKWHLGFCNFAYTPRSRGFDSFVGFFTDDLDYYTHRDKNGIYDFRYNGEEDFLDQGNYSTEILGKWAQEVVTNHDVGSPLFLMLSFQAMHSPAQVPETYVNQSCSHVTDPARRDVCGMAAALDKAIDGVLSSMAQKGLLENTLVIFTSDNGGLTAGGSSNAPLRGDHGELWEGGTRVPSFISSRTLVVNHYVFQGLFHAVDWLPTILSVAGGEIPVGIDGVDQWPALRDRSLGPRSEMVYNIDLNQSAIRVGDFKLIQSRAADASDENSKESDEYHLYNLAQDPGENEDLASKAPKKLEEMKARLDQLRQTLVPAEDKPPTSLKDHPNYDRVWASGWC</sequence>
<feature type="region of interest" description="Disordered" evidence="7">
    <location>
        <begin position="418"/>
        <end position="466"/>
    </location>
</feature>
<protein>
    <recommendedName>
        <fullName evidence="9">Sulfatase N-terminal domain-containing protein</fullName>
    </recommendedName>
</protein>
<keyword evidence="6" id="KW-0325">Glycoprotein</keyword>
<dbReference type="EMBL" id="PZQS01000006">
    <property type="protein sequence ID" value="PVD28241.1"/>
    <property type="molecule type" value="Genomic_DNA"/>
</dbReference>
<evidence type="ECO:0000313" key="10">
    <source>
        <dbReference type="EMBL" id="PVD28241.1"/>
    </source>
</evidence>
<comment type="cofactor">
    <cofactor evidence="1">
        <name>Ca(2+)</name>
        <dbReference type="ChEBI" id="CHEBI:29108"/>
    </cofactor>
</comment>
<reference evidence="10 11" key="1">
    <citation type="submission" date="2018-04" db="EMBL/GenBank/DDBJ databases">
        <title>The genome of golden apple snail Pomacea canaliculata provides insight into stress tolerance and invasive adaptation.</title>
        <authorList>
            <person name="Liu C."/>
            <person name="Liu B."/>
            <person name="Ren Y."/>
            <person name="Zhang Y."/>
            <person name="Wang H."/>
            <person name="Li S."/>
            <person name="Jiang F."/>
            <person name="Yin L."/>
            <person name="Zhang G."/>
            <person name="Qian W."/>
            <person name="Fan W."/>
        </authorList>
    </citation>
    <scope>NUCLEOTIDE SEQUENCE [LARGE SCALE GENOMIC DNA]</scope>
    <source>
        <strain evidence="10">SZHN2017</strain>
        <tissue evidence="10">Muscle</tissue>
    </source>
</reference>
<feature type="compositionally biased region" description="Basic and acidic residues" evidence="7">
    <location>
        <begin position="454"/>
        <end position="466"/>
    </location>
</feature>
<evidence type="ECO:0000256" key="6">
    <source>
        <dbReference type="ARBA" id="ARBA00023180"/>
    </source>
</evidence>
<dbReference type="Proteomes" id="UP000245119">
    <property type="component" value="Linkage Group LG6"/>
</dbReference>
<dbReference type="PANTHER" id="PTHR10342:SF273">
    <property type="entry name" value="RE14504P"/>
    <property type="match status" value="1"/>
</dbReference>